<reference evidence="1" key="1">
    <citation type="journal article" date="2014" name="Int. J. Syst. Evol. Microbiol.">
        <title>Complete genome sequence of Corynebacterium casei LMG S-19264T (=DSM 44701T), isolated from a smear-ripened cheese.</title>
        <authorList>
            <consortium name="US DOE Joint Genome Institute (JGI-PGF)"/>
            <person name="Walter F."/>
            <person name="Albersmeier A."/>
            <person name="Kalinowski J."/>
            <person name="Ruckert C."/>
        </authorList>
    </citation>
    <scope>NUCLEOTIDE SEQUENCE</scope>
    <source>
        <strain evidence="1">JCM 3313</strain>
    </source>
</reference>
<protein>
    <submittedName>
        <fullName evidence="1">Glutathione S-transferase</fullName>
    </submittedName>
</protein>
<dbReference type="Gene3D" id="3.20.170.20">
    <property type="entry name" value="Protein of unknown function DUF952"/>
    <property type="match status" value="1"/>
</dbReference>
<name>A0A918EBQ5_9PSEU</name>
<gene>
    <name evidence="1" type="ORF">GCM10010185_06090</name>
</gene>
<dbReference type="Proteomes" id="UP000639606">
    <property type="component" value="Unassembled WGS sequence"/>
</dbReference>
<dbReference type="PANTHER" id="PTHR34129:SF1">
    <property type="entry name" value="DUF952 DOMAIN-CONTAINING PROTEIN"/>
    <property type="match status" value="1"/>
</dbReference>
<dbReference type="AlphaFoldDB" id="A0A918EBQ5"/>
<evidence type="ECO:0000313" key="1">
    <source>
        <dbReference type="EMBL" id="GGP37505.1"/>
    </source>
</evidence>
<dbReference type="PANTHER" id="PTHR34129">
    <property type="entry name" value="BLR1139 PROTEIN"/>
    <property type="match status" value="1"/>
</dbReference>
<proteinExistence type="predicted"/>
<comment type="caution">
    <text evidence="1">The sequence shown here is derived from an EMBL/GenBank/DDBJ whole genome shotgun (WGS) entry which is preliminary data.</text>
</comment>
<dbReference type="SUPFAM" id="SSF56399">
    <property type="entry name" value="ADP-ribosylation"/>
    <property type="match status" value="1"/>
</dbReference>
<dbReference type="Pfam" id="PF06108">
    <property type="entry name" value="DUF952"/>
    <property type="match status" value="1"/>
</dbReference>
<reference evidence="1" key="2">
    <citation type="submission" date="2020-09" db="EMBL/GenBank/DDBJ databases">
        <authorList>
            <person name="Sun Q."/>
            <person name="Ohkuma M."/>
        </authorList>
    </citation>
    <scope>NUCLEOTIDE SEQUENCE</scope>
    <source>
        <strain evidence="1">JCM 3313</strain>
    </source>
</reference>
<evidence type="ECO:0000313" key="2">
    <source>
        <dbReference type="Proteomes" id="UP000639606"/>
    </source>
</evidence>
<sequence>MLVRISSRPDWARAREDGAIPLDPDGFVHCSDPGTVHIPANLFHAGREDLVLLVIDPEGLPLLYEPGETEAGPWFPHVYGPIPADAVVAVHDFPPDPDGKFRPLPVL</sequence>
<accession>A0A918EBQ5</accession>
<keyword evidence="2" id="KW-1185">Reference proteome</keyword>
<dbReference type="RefSeq" id="WP_189221449.1">
    <property type="nucleotide sequence ID" value="NZ_BMRG01000001.1"/>
</dbReference>
<organism evidence="1 2">
    <name type="scientific">Saccharothrix coeruleofusca</name>
    <dbReference type="NCBI Taxonomy" id="33919"/>
    <lineage>
        <taxon>Bacteria</taxon>
        <taxon>Bacillati</taxon>
        <taxon>Actinomycetota</taxon>
        <taxon>Actinomycetes</taxon>
        <taxon>Pseudonocardiales</taxon>
        <taxon>Pseudonocardiaceae</taxon>
        <taxon>Saccharothrix</taxon>
    </lineage>
</organism>
<dbReference type="EMBL" id="BMRG01000001">
    <property type="protein sequence ID" value="GGP37505.1"/>
    <property type="molecule type" value="Genomic_DNA"/>
</dbReference>
<dbReference type="InterPro" id="IPR009297">
    <property type="entry name" value="DUF952"/>
</dbReference>